<dbReference type="Proteomes" id="UP001169066">
    <property type="component" value="Unassembled WGS sequence"/>
</dbReference>
<keyword evidence="3" id="KW-1185">Reference proteome</keyword>
<name>A0ABT7QS99_9BACT</name>
<dbReference type="EMBL" id="JAQIBC010000003">
    <property type="protein sequence ID" value="MDM5263956.1"/>
    <property type="molecule type" value="Genomic_DNA"/>
</dbReference>
<dbReference type="SUPFAM" id="SSF55785">
    <property type="entry name" value="PYP-like sensor domain (PAS domain)"/>
    <property type="match status" value="1"/>
</dbReference>
<dbReference type="Gene3D" id="3.30.450.20">
    <property type="entry name" value="PAS domain"/>
    <property type="match status" value="1"/>
</dbReference>
<protein>
    <submittedName>
        <fullName evidence="2">PAS domain-containing protein</fullName>
    </submittedName>
</protein>
<organism evidence="2 3">
    <name type="scientific">Sulfurovum xiamenensis</name>
    <dbReference type="NCBI Taxonomy" id="3019066"/>
    <lineage>
        <taxon>Bacteria</taxon>
        <taxon>Pseudomonadati</taxon>
        <taxon>Campylobacterota</taxon>
        <taxon>Epsilonproteobacteria</taxon>
        <taxon>Campylobacterales</taxon>
        <taxon>Sulfurovaceae</taxon>
        <taxon>Sulfurovum</taxon>
    </lineage>
</organism>
<dbReference type="Pfam" id="PF08447">
    <property type="entry name" value="PAS_3"/>
    <property type="match status" value="1"/>
</dbReference>
<reference evidence="2" key="1">
    <citation type="submission" date="2023-01" db="EMBL/GenBank/DDBJ databases">
        <title>Sulfurovum sp. XTW-4 genome assembly.</title>
        <authorList>
            <person name="Wang J."/>
        </authorList>
    </citation>
    <scope>NUCLEOTIDE SEQUENCE</scope>
    <source>
        <strain evidence="2">XTW-4</strain>
    </source>
</reference>
<dbReference type="InterPro" id="IPR000014">
    <property type="entry name" value="PAS"/>
</dbReference>
<dbReference type="PROSITE" id="PS50112">
    <property type="entry name" value="PAS"/>
    <property type="match status" value="1"/>
</dbReference>
<dbReference type="RefSeq" id="WP_289401881.1">
    <property type="nucleotide sequence ID" value="NZ_JAQIBC010000003.1"/>
</dbReference>
<evidence type="ECO:0000259" key="1">
    <source>
        <dbReference type="PROSITE" id="PS50112"/>
    </source>
</evidence>
<gene>
    <name evidence="2" type="ORF">PF327_07065</name>
</gene>
<comment type="caution">
    <text evidence="2">The sequence shown here is derived from an EMBL/GenBank/DDBJ whole genome shotgun (WGS) entry which is preliminary data.</text>
</comment>
<proteinExistence type="predicted"/>
<dbReference type="NCBIfam" id="TIGR00229">
    <property type="entry name" value="sensory_box"/>
    <property type="match status" value="1"/>
</dbReference>
<dbReference type="InterPro" id="IPR035965">
    <property type="entry name" value="PAS-like_dom_sf"/>
</dbReference>
<evidence type="ECO:0000313" key="3">
    <source>
        <dbReference type="Proteomes" id="UP001169066"/>
    </source>
</evidence>
<accession>A0ABT7QS99</accession>
<dbReference type="InterPro" id="IPR013655">
    <property type="entry name" value="PAS_fold_3"/>
</dbReference>
<dbReference type="CDD" id="cd00130">
    <property type="entry name" value="PAS"/>
    <property type="match status" value="1"/>
</dbReference>
<evidence type="ECO:0000313" key="2">
    <source>
        <dbReference type="EMBL" id="MDM5263956.1"/>
    </source>
</evidence>
<feature type="domain" description="PAS" evidence="1">
    <location>
        <begin position="19"/>
        <end position="70"/>
    </location>
</feature>
<sequence>MKEKELKIDDNANYSSTTNQDGIITHVCSDFEKISGYTKEELIGKNHNIMRHPDMPKIIFKIMWEKLQNGEKFIGFIKNKSKNGEYYWLSTKAYLYLKEKDGKCKYFSYKGPISLRAKHHISKLYSTLLEEEKNGGIEASQKYLNEYLDYRGVTYNEYIETFEDTVGLVKVGYFMTRKLFS</sequence>